<keyword evidence="5 7" id="KW-0472">Membrane</keyword>
<feature type="compositionally biased region" description="Low complexity" evidence="6">
    <location>
        <begin position="469"/>
        <end position="479"/>
    </location>
</feature>
<feature type="compositionally biased region" description="Gly residues" evidence="6">
    <location>
        <begin position="511"/>
        <end position="523"/>
    </location>
</feature>
<evidence type="ECO:0000256" key="5">
    <source>
        <dbReference type="ARBA" id="ARBA00023136"/>
    </source>
</evidence>
<feature type="transmembrane region" description="Helical" evidence="7">
    <location>
        <begin position="34"/>
        <end position="54"/>
    </location>
</feature>
<evidence type="ECO:0000256" key="1">
    <source>
        <dbReference type="ARBA" id="ARBA00004141"/>
    </source>
</evidence>
<gene>
    <name evidence="8" type="ORF">EMB92_06520</name>
</gene>
<feature type="transmembrane region" description="Helical" evidence="7">
    <location>
        <begin position="370"/>
        <end position="397"/>
    </location>
</feature>
<protein>
    <submittedName>
        <fullName evidence="8">FtsW/RodA/SpoVE family cell cycle protein</fullName>
    </submittedName>
</protein>
<accession>A0A5M9ZD45</accession>
<dbReference type="Pfam" id="PF01098">
    <property type="entry name" value="FTSW_RODA_SPOVE"/>
    <property type="match status" value="1"/>
</dbReference>
<dbReference type="EMBL" id="RZJP01000002">
    <property type="protein sequence ID" value="KAA8816545.1"/>
    <property type="molecule type" value="Genomic_DNA"/>
</dbReference>
<evidence type="ECO:0000313" key="9">
    <source>
        <dbReference type="Proteomes" id="UP000326060"/>
    </source>
</evidence>
<feature type="transmembrane region" description="Helical" evidence="7">
    <location>
        <begin position="124"/>
        <end position="143"/>
    </location>
</feature>
<dbReference type="AlphaFoldDB" id="A0A5M9ZD45"/>
<keyword evidence="2 7" id="KW-0812">Transmembrane</keyword>
<feature type="transmembrane region" description="Helical" evidence="7">
    <location>
        <begin position="66"/>
        <end position="85"/>
    </location>
</feature>
<organism evidence="8 9">
    <name type="scientific">Bifidobacterium callitrichos</name>
    <dbReference type="NCBI Taxonomy" id="762209"/>
    <lineage>
        <taxon>Bacteria</taxon>
        <taxon>Bacillati</taxon>
        <taxon>Actinomycetota</taxon>
        <taxon>Actinomycetes</taxon>
        <taxon>Bifidobacteriales</taxon>
        <taxon>Bifidobacteriaceae</taxon>
        <taxon>Bifidobacterium</taxon>
    </lineage>
</organism>
<feature type="compositionally biased region" description="Low complexity" evidence="6">
    <location>
        <begin position="498"/>
        <end position="510"/>
    </location>
</feature>
<feature type="transmembrane region" description="Helical" evidence="7">
    <location>
        <begin position="9"/>
        <end position="28"/>
    </location>
</feature>
<comment type="caution">
    <text evidence="8">The sequence shown here is derived from an EMBL/GenBank/DDBJ whole genome shotgun (WGS) entry which is preliminary data.</text>
</comment>
<comment type="subcellular location">
    <subcellularLocation>
        <location evidence="1">Membrane</location>
        <topology evidence="1">Multi-pass membrane protein</topology>
    </subcellularLocation>
</comment>
<sequence length="523" mass="56034">MIALRLRQIALLLASFLLCGMAFYQMFYRTEGSFPSTFVTLLTICGVLSLIFWALVNHFQPYASQVLQPCVVMLTGIGAVMIARIDHEKGTIVAQRQLEFVCIAIVLCSLLVVFLRDYRLLRRFSYVSMVVGLVLLLSPMLPVLGQEINGARIWIKLPGIGQIQPGEFAKLFLAFFFAAYLFDHRDQLAVGGKKVLGLQLPRIKDLGPIIIVWFASMGVLVLQHDLGTSLMFFAMFVGMLYVSTGRLSWLVIGFIGFAVGAVAAASIFGHVGARVEVWLHPFDPQLYNRVGGSYQIVNGLFGLAAGGLLGTGLGQGMPNLTPFGNSDFIYASIGEELGLVGCMAVLVLYMIIIASGFVTAMKVKDGFGKLLASGLVFTMAFQIFTVVGGITLVIPLTGLTMPYMAAGGSSLIANYLLSTLLIIVSNAANKPAPEVSTDTFQYEALAVLRDHELKEREAEVAKQEKAAAEAEAAGDGAVEPLPATSDAMETEAIRRDAPGIPGTQGTSGTQGTPGGRILTGGAR</sequence>
<dbReference type="PANTHER" id="PTHR30474:SF3">
    <property type="entry name" value="PEPTIDOGLYCAN GLYCOSYLTRANSFERASE RODA"/>
    <property type="match status" value="1"/>
</dbReference>
<name>A0A5M9ZD45_9BIFI</name>
<dbReference type="GO" id="GO:0032153">
    <property type="term" value="C:cell division site"/>
    <property type="evidence" value="ECO:0007669"/>
    <property type="project" value="TreeGrafter"/>
</dbReference>
<dbReference type="InterPro" id="IPR001182">
    <property type="entry name" value="FtsW/RodA"/>
</dbReference>
<feature type="region of interest" description="Disordered" evidence="6">
    <location>
        <begin position="458"/>
        <end position="523"/>
    </location>
</feature>
<keyword evidence="4 7" id="KW-1133">Transmembrane helix</keyword>
<feature type="transmembrane region" description="Helical" evidence="7">
    <location>
        <begin position="403"/>
        <end position="424"/>
    </location>
</feature>
<keyword evidence="3" id="KW-0133">Cell shape</keyword>
<evidence type="ECO:0000256" key="7">
    <source>
        <dbReference type="SAM" id="Phobius"/>
    </source>
</evidence>
<reference evidence="8 9" key="1">
    <citation type="journal article" date="2019" name="Syst. Appl. Microbiol.">
        <title>Characterization of Bifidobacterium species in feaces of the Egyptian fruit bat: Description of B. vespertilionis sp. nov. and B. rousetti sp. nov.</title>
        <authorList>
            <person name="Modesto M."/>
            <person name="Satti M."/>
            <person name="Watanabe K."/>
            <person name="Puglisi E."/>
            <person name="Morelli L."/>
            <person name="Huang C.-H."/>
            <person name="Liou J.-S."/>
            <person name="Miyashita M."/>
            <person name="Tamura T."/>
            <person name="Saito S."/>
            <person name="Mori K."/>
            <person name="Huang L."/>
            <person name="Sciavilla P."/>
            <person name="Sandri C."/>
            <person name="Spiezio C."/>
            <person name="Vitali F."/>
            <person name="Cavalieri D."/>
            <person name="Perpetuini G."/>
            <person name="Tofalo R."/>
            <person name="Bonetti A."/>
            <person name="Arita M."/>
            <person name="Mattarelli P."/>
        </authorList>
    </citation>
    <scope>NUCLEOTIDE SEQUENCE [LARGE SCALE GENOMIC DNA]</scope>
    <source>
        <strain evidence="8 9">RST27</strain>
    </source>
</reference>
<feature type="transmembrane region" description="Helical" evidence="7">
    <location>
        <begin position="97"/>
        <end position="115"/>
    </location>
</feature>
<evidence type="ECO:0000256" key="4">
    <source>
        <dbReference type="ARBA" id="ARBA00022989"/>
    </source>
</evidence>
<feature type="compositionally biased region" description="Basic and acidic residues" evidence="6">
    <location>
        <begin position="458"/>
        <end position="468"/>
    </location>
</feature>
<evidence type="ECO:0000256" key="2">
    <source>
        <dbReference type="ARBA" id="ARBA00022692"/>
    </source>
</evidence>
<dbReference type="RefSeq" id="WP_150394208.1">
    <property type="nucleotide sequence ID" value="NZ_RZJP01000002.1"/>
</dbReference>
<dbReference type="GO" id="GO:0005886">
    <property type="term" value="C:plasma membrane"/>
    <property type="evidence" value="ECO:0007669"/>
    <property type="project" value="TreeGrafter"/>
</dbReference>
<feature type="transmembrane region" description="Helical" evidence="7">
    <location>
        <begin position="249"/>
        <end position="271"/>
    </location>
</feature>
<dbReference type="GO" id="GO:0051301">
    <property type="term" value="P:cell division"/>
    <property type="evidence" value="ECO:0007669"/>
    <property type="project" value="InterPro"/>
</dbReference>
<feature type="transmembrane region" description="Helical" evidence="7">
    <location>
        <begin position="337"/>
        <end position="358"/>
    </location>
</feature>
<evidence type="ECO:0000313" key="8">
    <source>
        <dbReference type="EMBL" id="KAA8816545.1"/>
    </source>
</evidence>
<dbReference type="GO" id="GO:0015648">
    <property type="term" value="F:lipid-linked peptidoglycan transporter activity"/>
    <property type="evidence" value="ECO:0007669"/>
    <property type="project" value="TreeGrafter"/>
</dbReference>
<evidence type="ECO:0000256" key="3">
    <source>
        <dbReference type="ARBA" id="ARBA00022960"/>
    </source>
</evidence>
<dbReference type="Proteomes" id="UP000326060">
    <property type="component" value="Unassembled WGS sequence"/>
</dbReference>
<feature type="transmembrane region" description="Helical" evidence="7">
    <location>
        <begin position="163"/>
        <end position="182"/>
    </location>
</feature>
<evidence type="ECO:0000256" key="6">
    <source>
        <dbReference type="SAM" id="MobiDB-lite"/>
    </source>
</evidence>
<dbReference type="PANTHER" id="PTHR30474">
    <property type="entry name" value="CELL CYCLE PROTEIN"/>
    <property type="match status" value="1"/>
</dbReference>
<dbReference type="GO" id="GO:0008360">
    <property type="term" value="P:regulation of cell shape"/>
    <property type="evidence" value="ECO:0007669"/>
    <property type="project" value="UniProtKB-KW"/>
</dbReference>
<proteinExistence type="predicted"/>